<dbReference type="AlphaFoldDB" id="A0A1Q3CJN2"/>
<sequence length="390" mass="42390">MGVVMDFMKGLKAAIIMVIVMVLYSGLNVFYKLASYNGMPYSIIVAYRFIFATAFLAPIAFIVERKTRPKLTWTVIFQAFLCGLLGGTLNNNLYLESLVLTSATFASAMLNLVPAITFILAVVFGLEKLRLRTRESQAKVLGTSIGLGGAMLLTFYNGVEINILSTNVDLLELVKPDKSHVATHSNQGLGVILSVGSCIAYSLWLIIQTKMSLKYPCPYSSTTLMSLMAAIQSSVFALCIEKDKSQWKLGGNIRLFSALYSSIASCLMTTVISWCVRMRGPVFVASFNPVALVLVAIVGCLMLNEKLYLGSILGSVLIIIGLYVVLWGNNKEMKKIAQVLVPAIASSLPSTLDIVVDGNGNNNNISGTLDRKLSGKEFGKNKEEDTIQEG</sequence>
<evidence type="ECO:0000256" key="5">
    <source>
        <dbReference type="ARBA" id="ARBA00023136"/>
    </source>
</evidence>
<feature type="transmembrane region" description="Helical" evidence="6">
    <location>
        <begin position="75"/>
        <end position="93"/>
    </location>
</feature>
<dbReference type="InParanoid" id="A0A1Q3CJN2"/>
<comment type="caution">
    <text evidence="8">The sequence shown here is derived from an EMBL/GenBank/DDBJ whole genome shotgun (WGS) entry which is preliminary data.</text>
</comment>
<dbReference type="OrthoDB" id="1728340at2759"/>
<accession>A0A1Q3CJN2</accession>
<dbReference type="Pfam" id="PF00892">
    <property type="entry name" value="EamA"/>
    <property type="match status" value="2"/>
</dbReference>
<evidence type="ECO:0000256" key="1">
    <source>
        <dbReference type="ARBA" id="ARBA00004141"/>
    </source>
</evidence>
<feature type="transmembrane region" description="Helical" evidence="6">
    <location>
        <begin position="258"/>
        <end position="276"/>
    </location>
</feature>
<dbReference type="SUPFAM" id="SSF103481">
    <property type="entry name" value="Multidrug resistance efflux transporter EmrE"/>
    <property type="match status" value="2"/>
</dbReference>
<feature type="transmembrane region" description="Helical" evidence="6">
    <location>
        <begin position="43"/>
        <end position="63"/>
    </location>
</feature>
<feature type="transmembrane region" description="Helical" evidence="6">
    <location>
        <begin position="105"/>
        <end position="126"/>
    </location>
</feature>
<dbReference type="InterPro" id="IPR000620">
    <property type="entry name" value="EamA_dom"/>
</dbReference>
<protein>
    <recommendedName>
        <fullName evidence="6">WAT1-related protein</fullName>
    </recommendedName>
</protein>
<dbReference type="GO" id="GO:0022857">
    <property type="term" value="F:transmembrane transporter activity"/>
    <property type="evidence" value="ECO:0007669"/>
    <property type="project" value="InterPro"/>
</dbReference>
<keyword evidence="4 6" id="KW-1133">Transmembrane helix</keyword>
<gene>
    <name evidence="8" type="ORF">CFOL_v3_23742</name>
</gene>
<dbReference type="InterPro" id="IPR030184">
    <property type="entry name" value="WAT1-related"/>
</dbReference>
<evidence type="ECO:0000256" key="4">
    <source>
        <dbReference type="ARBA" id="ARBA00022989"/>
    </source>
</evidence>
<keyword evidence="5 6" id="KW-0472">Membrane</keyword>
<organism evidence="8 9">
    <name type="scientific">Cephalotus follicularis</name>
    <name type="common">Albany pitcher plant</name>
    <dbReference type="NCBI Taxonomy" id="3775"/>
    <lineage>
        <taxon>Eukaryota</taxon>
        <taxon>Viridiplantae</taxon>
        <taxon>Streptophyta</taxon>
        <taxon>Embryophyta</taxon>
        <taxon>Tracheophyta</taxon>
        <taxon>Spermatophyta</taxon>
        <taxon>Magnoliopsida</taxon>
        <taxon>eudicotyledons</taxon>
        <taxon>Gunneridae</taxon>
        <taxon>Pentapetalae</taxon>
        <taxon>rosids</taxon>
        <taxon>fabids</taxon>
        <taxon>Oxalidales</taxon>
        <taxon>Cephalotaceae</taxon>
        <taxon>Cephalotus</taxon>
    </lineage>
</organism>
<feature type="domain" description="EamA" evidence="7">
    <location>
        <begin position="12"/>
        <end position="154"/>
    </location>
</feature>
<keyword evidence="3 6" id="KW-0812">Transmembrane</keyword>
<comment type="similarity">
    <text evidence="2 6">Belongs to the drug/metabolite transporter (DMT) superfamily. Plant drug/metabolite exporter (P-DME) (TC 2.A.7.4) family.</text>
</comment>
<name>A0A1Q3CJN2_CEPFO</name>
<evidence type="ECO:0000256" key="3">
    <source>
        <dbReference type="ARBA" id="ARBA00022692"/>
    </source>
</evidence>
<feature type="transmembrane region" description="Helical" evidence="6">
    <location>
        <begin position="283"/>
        <end position="301"/>
    </location>
</feature>
<dbReference type="InterPro" id="IPR037185">
    <property type="entry name" value="EmrE-like"/>
</dbReference>
<dbReference type="Proteomes" id="UP000187406">
    <property type="component" value="Unassembled WGS sequence"/>
</dbReference>
<feature type="transmembrane region" description="Helical" evidence="6">
    <location>
        <begin position="219"/>
        <end position="238"/>
    </location>
</feature>
<evidence type="ECO:0000256" key="6">
    <source>
        <dbReference type="RuleBase" id="RU363077"/>
    </source>
</evidence>
<proteinExistence type="inferred from homology"/>
<reference evidence="9" key="1">
    <citation type="submission" date="2016-04" db="EMBL/GenBank/DDBJ databases">
        <title>Cephalotus genome sequencing.</title>
        <authorList>
            <person name="Fukushima K."/>
            <person name="Hasebe M."/>
            <person name="Fang X."/>
        </authorList>
    </citation>
    <scope>NUCLEOTIDE SEQUENCE [LARGE SCALE GENOMIC DNA]</scope>
    <source>
        <strain evidence="9">cv. St1</strain>
    </source>
</reference>
<keyword evidence="9" id="KW-1185">Reference proteome</keyword>
<feature type="transmembrane region" description="Helical" evidence="6">
    <location>
        <begin position="12"/>
        <end position="31"/>
    </location>
</feature>
<dbReference type="EMBL" id="BDDD01002150">
    <property type="protein sequence ID" value="GAV80281.1"/>
    <property type="molecule type" value="Genomic_DNA"/>
</dbReference>
<evidence type="ECO:0000313" key="8">
    <source>
        <dbReference type="EMBL" id="GAV80281.1"/>
    </source>
</evidence>
<feature type="domain" description="EamA" evidence="7">
    <location>
        <begin position="189"/>
        <end position="326"/>
    </location>
</feature>
<evidence type="ECO:0000256" key="2">
    <source>
        <dbReference type="ARBA" id="ARBA00007635"/>
    </source>
</evidence>
<feature type="transmembrane region" description="Helical" evidence="6">
    <location>
        <begin position="307"/>
        <end position="326"/>
    </location>
</feature>
<dbReference type="GO" id="GO:0016020">
    <property type="term" value="C:membrane"/>
    <property type="evidence" value="ECO:0007669"/>
    <property type="project" value="UniProtKB-SubCell"/>
</dbReference>
<feature type="transmembrane region" description="Helical" evidence="6">
    <location>
        <begin position="138"/>
        <end position="156"/>
    </location>
</feature>
<comment type="subcellular location">
    <subcellularLocation>
        <location evidence="1 6">Membrane</location>
        <topology evidence="1 6">Multi-pass membrane protein</topology>
    </subcellularLocation>
</comment>
<dbReference type="PANTHER" id="PTHR31218">
    <property type="entry name" value="WAT1-RELATED PROTEIN"/>
    <property type="match status" value="1"/>
</dbReference>
<evidence type="ECO:0000313" key="9">
    <source>
        <dbReference type="Proteomes" id="UP000187406"/>
    </source>
</evidence>
<feature type="transmembrane region" description="Helical" evidence="6">
    <location>
        <begin position="188"/>
        <end position="207"/>
    </location>
</feature>
<evidence type="ECO:0000259" key="7">
    <source>
        <dbReference type="Pfam" id="PF00892"/>
    </source>
</evidence>